<evidence type="ECO:0000256" key="3">
    <source>
        <dbReference type="ARBA" id="ARBA00022598"/>
    </source>
</evidence>
<feature type="domain" description="AMP-dependent synthetase/ligase" evidence="5">
    <location>
        <begin position="1"/>
        <end position="68"/>
    </location>
</feature>
<dbReference type="InterPro" id="IPR000873">
    <property type="entry name" value="AMP-dep_synth/lig_dom"/>
</dbReference>
<evidence type="ECO:0000256" key="2">
    <source>
        <dbReference type="ARBA" id="ARBA00006432"/>
    </source>
</evidence>
<sequence length="219" mass="24487">MTEVVCLSHVTPLTNVSILEDLNLGSCGKLIPGFEAMIVDPDTNDIKNSPNEAGELWLRSNCVMKGYLKNKDLTEKSFEESWYKTGDICFKNAQEYYFIIDRLKNMIKVNGMQVSPVEIEQLILTFSYVSETAVIGIQDSDSGEVPLAFIVFKKQEFLNGKTQYEALEEIREFVHGKVASYKQLKGGLIAVEKIPKNSAGKVSKKDLQALAIAEHETVL</sequence>
<dbReference type="AlphaFoldDB" id="A0A914Z7R5"/>
<dbReference type="Pfam" id="PF13193">
    <property type="entry name" value="AMP-binding_C"/>
    <property type="match status" value="1"/>
</dbReference>
<dbReference type="Proteomes" id="UP000887577">
    <property type="component" value="Unplaced"/>
</dbReference>
<keyword evidence="3" id="KW-0436">Ligase</keyword>
<dbReference type="Gene3D" id="3.40.50.12780">
    <property type="entry name" value="N-terminal domain of ligase-like"/>
    <property type="match status" value="1"/>
</dbReference>
<evidence type="ECO:0000259" key="6">
    <source>
        <dbReference type="Pfam" id="PF13193"/>
    </source>
</evidence>
<name>A0A914Z7R5_9BILA</name>
<comment type="subcellular location">
    <subcellularLocation>
        <location evidence="1">Peroxisome</location>
    </subcellularLocation>
</comment>
<keyword evidence="4" id="KW-0576">Peroxisome</keyword>
<accession>A0A914Z7R5</accession>
<dbReference type="GO" id="GO:0005777">
    <property type="term" value="C:peroxisome"/>
    <property type="evidence" value="ECO:0007669"/>
    <property type="project" value="UniProtKB-SubCell"/>
</dbReference>
<evidence type="ECO:0000313" key="7">
    <source>
        <dbReference type="Proteomes" id="UP000887577"/>
    </source>
</evidence>
<evidence type="ECO:0000256" key="4">
    <source>
        <dbReference type="ARBA" id="ARBA00023140"/>
    </source>
</evidence>
<dbReference type="Gene3D" id="3.30.300.30">
    <property type="match status" value="1"/>
</dbReference>
<dbReference type="GO" id="GO:0016405">
    <property type="term" value="F:CoA-ligase activity"/>
    <property type="evidence" value="ECO:0007669"/>
    <property type="project" value="TreeGrafter"/>
</dbReference>
<dbReference type="Pfam" id="PF00501">
    <property type="entry name" value="AMP-binding"/>
    <property type="match status" value="1"/>
</dbReference>
<comment type="similarity">
    <text evidence="2">Belongs to the ATP-dependent AMP-binding enzyme family.</text>
</comment>
<keyword evidence="7" id="KW-1185">Reference proteome</keyword>
<feature type="domain" description="AMP-binding enzyme C-terminal" evidence="6">
    <location>
        <begin position="118"/>
        <end position="201"/>
    </location>
</feature>
<evidence type="ECO:0000256" key="1">
    <source>
        <dbReference type="ARBA" id="ARBA00004275"/>
    </source>
</evidence>
<proteinExistence type="inferred from homology"/>
<protein>
    <submittedName>
        <fullName evidence="8">Uncharacterized protein</fullName>
    </submittedName>
</protein>
<dbReference type="SUPFAM" id="SSF56801">
    <property type="entry name" value="Acetyl-CoA synthetase-like"/>
    <property type="match status" value="1"/>
</dbReference>
<dbReference type="InterPro" id="IPR042099">
    <property type="entry name" value="ANL_N_sf"/>
</dbReference>
<reference evidence="8" key="1">
    <citation type="submission" date="2022-11" db="UniProtKB">
        <authorList>
            <consortium name="WormBaseParasite"/>
        </authorList>
    </citation>
    <scope>IDENTIFICATION</scope>
</reference>
<organism evidence="7 8">
    <name type="scientific">Panagrolaimus superbus</name>
    <dbReference type="NCBI Taxonomy" id="310955"/>
    <lineage>
        <taxon>Eukaryota</taxon>
        <taxon>Metazoa</taxon>
        <taxon>Ecdysozoa</taxon>
        <taxon>Nematoda</taxon>
        <taxon>Chromadorea</taxon>
        <taxon>Rhabditida</taxon>
        <taxon>Tylenchina</taxon>
        <taxon>Panagrolaimomorpha</taxon>
        <taxon>Panagrolaimoidea</taxon>
        <taxon>Panagrolaimidae</taxon>
        <taxon>Panagrolaimus</taxon>
    </lineage>
</organism>
<dbReference type="WBParaSite" id="PSU_v2.g8731.t1">
    <property type="protein sequence ID" value="PSU_v2.g8731.t1"/>
    <property type="gene ID" value="PSU_v2.g8731"/>
</dbReference>
<evidence type="ECO:0000259" key="5">
    <source>
        <dbReference type="Pfam" id="PF00501"/>
    </source>
</evidence>
<dbReference type="InterPro" id="IPR045851">
    <property type="entry name" value="AMP-bd_C_sf"/>
</dbReference>
<dbReference type="PANTHER" id="PTHR24096">
    <property type="entry name" value="LONG-CHAIN-FATTY-ACID--COA LIGASE"/>
    <property type="match status" value="1"/>
</dbReference>
<evidence type="ECO:0000313" key="8">
    <source>
        <dbReference type="WBParaSite" id="PSU_v2.g8731.t1"/>
    </source>
</evidence>
<dbReference type="PANTHER" id="PTHR24096:SF149">
    <property type="entry name" value="AMP-BINDING DOMAIN-CONTAINING PROTEIN-RELATED"/>
    <property type="match status" value="1"/>
</dbReference>
<dbReference type="InterPro" id="IPR025110">
    <property type="entry name" value="AMP-bd_C"/>
</dbReference>